<evidence type="ECO:0000256" key="1">
    <source>
        <dbReference type="SAM" id="MobiDB-lite"/>
    </source>
</evidence>
<proteinExistence type="predicted"/>
<gene>
    <name evidence="3" type="ORF">A5866_001358</name>
</gene>
<feature type="region of interest" description="Disordered" evidence="1">
    <location>
        <begin position="44"/>
        <end position="63"/>
    </location>
</feature>
<keyword evidence="2" id="KW-0732">Signal</keyword>
<evidence type="ECO:0008006" key="5">
    <source>
        <dbReference type="Google" id="ProtNLM"/>
    </source>
</evidence>
<reference evidence="4" key="1">
    <citation type="submission" date="2017-05" db="EMBL/GenBank/DDBJ databases">
        <title>The Genome Sequence of EEnterococcus faecalis 9F2_4866.</title>
        <authorList>
            <consortium name="The Broad Institute Genomics Platform"/>
            <consortium name="The Broad Institute Genomic Center for Infectious Diseases"/>
            <person name="Earl A."/>
            <person name="Manson A."/>
            <person name="Schwartman J."/>
            <person name="Gilmore M."/>
            <person name="Abouelleil A."/>
            <person name="Cao P."/>
            <person name="Chapman S."/>
            <person name="Cusick C."/>
            <person name="Shea T."/>
            <person name="Young S."/>
            <person name="Neafsey D."/>
            <person name="Nusbaum C."/>
            <person name="Birren B."/>
        </authorList>
    </citation>
    <scope>NUCLEOTIDE SEQUENCE [LARGE SCALE GENOMIC DNA]</scope>
    <source>
        <strain evidence="4">12C11_DIV0727</strain>
    </source>
</reference>
<evidence type="ECO:0000313" key="4">
    <source>
        <dbReference type="Proteomes" id="UP000195080"/>
    </source>
</evidence>
<dbReference type="Proteomes" id="UP000195080">
    <property type="component" value="Chromosome"/>
</dbReference>
<dbReference type="EMBL" id="CP147248">
    <property type="protein sequence ID" value="WYJ86280.1"/>
    <property type="molecule type" value="Genomic_DNA"/>
</dbReference>
<feature type="compositionally biased region" description="Basic and acidic residues" evidence="1">
    <location>
        <begin position="51"/>
        <end position="63"/>
    </location>
</feature>
<sequence>MKKIMLSFVAVLFIAGLTACKQEKKEVKTTETATLEMKQVEGTENAFHLSSEPKETKDSSVNSKKESVDIKKLLNDFGEAYANFDSINDRNGKLKKVMTDKCIKTNGVNFDSAVMLASRGEVVSIYQPIDGEQDQYAILLNCQQNGSEVRFLLLVKVTGSKISEMTYNTVKQEY</sequence>
<reference evidence="3 4" key="2">
    <citation type="submission" date="2024-03" db="EMBL/GenBank/DDBJ databases">
        <title>The Genome Sequence of Enterococcus sp. DIV0727d.</title>
        <authorList>
            <consortium name="The Broad Institute Genomics Platform"/>
            <consortium name="The Broad Institute Microbial Omics Core"/>
            <consortium name="The Broad Institute Genomic Center for Infectious Diseases"/>
            <person name="Earl A."/>
            <person name="Manson A."/>
            <person name="Gilmore M."/>
            <person name="Schwartman J."/>
            <person name="Shea T."/>
            <person name="Abouelleil A."/>
            <person name="Cao P."/>
            <person name="Chapman S."/>
            <person name="Cusick C."/>
            <person name="Young S."/>
            <person name="Neafsey D."/>
            <person name="Nusbaum C."/>
            <person name="Birren B."/>
        </authorList>
    </citation>
    <scope>NUCLEOTIDE SEQUENCE [LARGE SCALE GENOMIC DNA]</scope>
    <source>
        <strain evidence="3 4">12C11_DIV0727</strain>
    </source>
</reference>
<protein>
    <recommendedName>
        <fullName evidence="5">Lipoprotein</fullName>
    </recommendedName>
</protein>
<dbReference type="InterPro" id="IPR049982">
    <property type="entry name" value="EF0163-like"/>
</dbReference>
<accession>A0ABZ2T4N1</accession>
<feature type="chain" id="PRO_5045860473" description="Lipoprotein" evidence="2">
    <location>
        <begin position="22"/>
        <end position="174"/>
    </location>
</feature>
<name>A0ABZ2T4N1_9ENTE</name>
<organism evidence="3 4">
    <name type="scientific">Candidatus Enterococcus lemimoniae</name>
    <dbReference type="NCBI Taxonomy" id="1834167"/>
    <lineage>
        <taxon>Bacteria</taxon>
        <taxon>Bacillati</taxon>
        <taxon>Bacillota</taxon>
        <taxon>Bacilli</taxon>
        <taxon>Lactobacillales</taxon>
        <taxon>Enterococcaceae</taxon>
        <taxon>Enterococcus</taxon>
    </lineage>
</organism>
<evidence type="ECO:0000256" key="2">
    <source>
        <dbReference type="SAM" id="SignalP"/>
    </source>
</evidence>
<feature type="signal peptide" evidence="2">
    <location>
        <begin position="1"/>
        <end position="21"/>
    </location>
</feature>
<dbReference type="PROSITE" id="PS51257">
    <property type="entry name" value="PROKAR_LIPOPROTEIN"/>
    <property type="match status" value="1"/>
</dbReference>
<keyword evidence="4" id="KW-1185">Reference proteome</keyword>
<evidence type="ECO:0000313" key="3">
    <source>
        <dbReference type="EMBL" id="WYJ86280.1"/>
    </source>
</evidence>
<dbReference type="NCBIfam" id="NF042930">
    <property type="entry name" value="EF0163_fam"/>
    <property type="match status" value="1"/>
</dbReference>
<dbReference type="RefSeq" id="WP_086444009.1">
    <property type="nucleotide sequence ID" value="NZ_CP147248.1"/>
</dbReference>